<keyword evidence="6 7" id="KW-0472">Membrane</keyword>
<dbReference type="EMBL" id="QKMR01000003">
    <property type="protein sequence ID" value="PYG89499.1"/>
    <property type="molecule type" value="Genomic_DNA"/>
</dbReference>
<proteinExistence type="inferred from homology"/>
<keyword evidence="4 7" id="KW-0812">Transmembrane</keyword>
<gene>
    <name evidence="9" type="ORF">LY28_00718</name>
</gene>
<dbReference type="Proteomes" id="UP000248132">
    <property type="component" value="Unassembled WGS sequence"/>
</dbReference>
<dbReference type="AlphaFoldDB" id="A0A318Y232"/>
<dbReference type="InterPro" id="IPR003856">
    <property type="entry name" value="LPS_length_determ_N"/>
</dbReference>
<feature type="domain" description="Polysaccharide chain length determinant N-terminal" evidence="8">
    <location>
        <begin position="22"/>
        <end position="108"/>
    </location>
</feature>
<keyword evidence="10" id="KW-1185">Reference proteome</keyword>
<dbReference type="PANTHER" id="PTHR32309:SF13">
    <property type="entry name" value="FERRIC ENTEROBACTIN TRANSPORT PROTEIN FEPE"/>
    <property type="match status" value="1"/>
</dbReference>
<dbReference type="GO" id="GO:0005886">
    <property type="term" value="C:plasma membrane"/>
    <property type="evidence" value="ECO:0007669"/>
    <property type="project" value="UniProtKB-SubCell"/>
</dbReference>
<feature type="transmembrane region" description="Helical" evidence="7">
    <location>
        <begin position="196"/>
        <end position="213"/>
    </location>
</feature>
<dbReference type="PANTHER" id="PTHR32309">
    <property type="entry name" value="TYROSINE-PROTEIN KINASE"/>
    <property type="match status" value="1"/>
</dbReference>
<evidence type="ECO:0000256" key="7">
    <source>
        <dbReference type="SAM" id="Phobius"/>
    </source>
</evidence>
<dbReference type="GO" id="GO:0004713">
    <property type="term" value="F:protein tyrosine kinase activity"/>
    <property type="evidence" value="ECO:0007669"/>
    <property type="project" value="TreeGrafter"/>
</dbReference>
<dbReference type="InterPro" id="IPR050445">
    <property type="entry name" value="Bact_polysacc_biosynth/exp"/>
</dbReference>
<comment type="similarity">
    <text evidence="2">Belongs to the CpsC/CapA family.</text>
</comment>
<reference evidence="9 10" key="1">
    <citation type="submission" date="2018-06" db="EMBL/GenBank/DDBJ databases">
        <title>Genomic Encyclopedia of Type Strains, Phase I: the one thousand microbial genomes (KMG-I) project.</title>
        <authorList>
            <person name="Kyrpides N."/>
        </authorList>
    </citation>
    <scope>NUCLEOTIDE SEQUENCE [LARGE SCALE GENOMIC DNA]</scope>
    <source>
        <strain evidence="9 10">DSM 19573</strain>
    </source>
</reference>
<feature type="transmembrane region" description="Helical" evidence="7">
    <location>
        <begin position="34"/>
        <end position="52"/>
    </location>
</feature>
<evidence type="ECO:0000256" key="6">
    <source>
        <dbReference type="ARBA" id="ARBA00023136"/>
    </source>
</evidence>
<evidence type="ECO:0000313" key="10">
    <source>
        <dbReference type="Proteomes" id="UP000248132"/>
    </source>
</evidence>
<dbReference type="Pfam" id="PF02706">
    <property type="entry name" value="Wzz"/>
    <property type="match status" value="1"/>
</dbReference>
<evidence type="ECO:0000256" key="3">
    <source>
        <dbReference type="ARBA" id="ARBA00022475"/>
    </source>
</evidence>
<comment type="subcellular location">
    <subcellularLocation>
        <location evidence="1">Cell membrane</location>
        <topology evidence="1">Multi-pass membrane protein</topology>
    </subcellularLocation>
</comment>
<accession>A0A318Y232</accession>
<evidence type="ECO:0000256" key="5">
    <source>
        <dbReference type="ARBA" id="ARBA00022989"/>
    </source>
</evidence>
<comment type="caution">
    <text evidence="9">The sequence shown here is derived from an EMBL/GenBank/DDBJ whole genome shotgun (WGS) entry which is preliminary data.</text>
</comment>
<evidence type="ECO:0000313" key="9">
    <source>
        <dbReference type="EMBL" id="PYG89499.1"/>
    </source>
</evidence>
<organism evidence="9 10">
    <name type="scientific">Ruminiclostridium sufflavum DSM 19573</name>
    <dbReference type="NCBI Taxonomy" id="1121337"/>
    <lineage>
        <taxon>Bacteria</taxon>
        <taxon>Bacillati</taxon>
        <taxon>Bacillota</taxon>
        <taxon>Clostridia</taxon>
        <taxon>Eubacteriales</taxon>
        <taxon>Oscillospiraceae</taxon>
        <taxon>Ruminiclostridium</taxon>
    </lineage>
</organism>
<keyword evidence="3" id="KW-1003">Cell membrane</keyword>
<keyword evidence="5 7" id="KW-1133">Transmembrane helix</keyword>
<evidence type="ECO:0000259" key="8">
    <source>
        <dbReference type="Pfam" id="PF02706"/>
    </source>
</evidence>
<evidence type="ECO:0000256" key="4">
    <source>
        <dbReference type="ARBA" id="ARBA00022692"/>
    </source>
</evidence>
<evidence type="ECO:0000256" key="2">
    <source>
        <dbReference type="ARBA" id="ARBA00006683"/>
    </source>
</evidence>
<name>A0A318Y232_9FIRM</name>
<evidence type="ECO:0000256" key="1">
    <source>
        <dbReference type="ARBA" id="ARBA00004651"/>
    </source>
</evidence>
<sequence>MKRIPKGEALLLHKLDGSETKMELNRFLNSIKRMTWLVILLGVLGGGGSAYLNIIGNTPVYKAETTIYAMNKNNTENGGKGINYQDVSLSRQLVMDYQYVLTSERVIASANKLLGKYNLSQERLISMVNIIQKNESSVIAISAVANDAETAADISNAVTEAFISELRNLTNNNIIGVLNKAKIPEYPINNEASKKIMIGFAAGVAIAFSLIYFRELFDIKIRYADDVEKTLKIRVIGAIPKYSVR</sequence>
<protein>
    <submittedName>
        <fullName evidence="9">Capsular polysaccharide biosynthesis protein</fullName>
    </submittedName>
</protein>